<accession>A0ABP9MG95</accession>
<dbReference type="Gene3D" id="3.40.50.300">
    <property type="entry name" value="P-loop containing nucleotide triphosphate hydrolases"/>
    <property type="match status" value="1"/>
</dbReference>
<keyword evidence="9" id="KW-1185">Reference proteome</keyword>
<dbReference type="PANTHER" id="PTHR13748">
    <property type="entry name" value="COBW-RELATED"/>
    <property type="match status" value="1"/>
</dbReference>
<dbReference type="InterPro" id="IPR051316">
    <property type="entry name" value="Zinc-reg_GTPase_activator"/>
</dbReference>
<dbReference type="CDD" id="cd03112">
    <property type="entry name" value="CobW-like"/>
    <property type="match status" value="1"/>
</dbReference>
<feature type="domain" description="CobW C-terminal" evidence="7">
    <location>
        <begin position="238"/>
        <end position="333"/>
    </location>
</feature>
<dbReference type="Gene3D" id="3.30.1220.10">
    <property type="entry name" value="CobW-like, C-terminal domain"/>
    <property type="match status" value="1"/>
</dbReference>
<evidence type="ECO:0000259" key="7">
    <source>
        <dbReference type="SMART" id="SM00833"/>
    </source>
</evidence>
<keyword evidence="1" id="KW-0547">Nucleotide-binding</keyword>
<evidence type="ECO:0000313" key="8">
    <source>
        <dbReference type="EMBL" id="GAA5096301.1"/>
    </source>
</evidence>
<organism evidence="8 9">
    <name type="scientific">Bartonella acomydis</name>
    <dbReference type="NCBI Taxonomy" id="686234"/>
    <lineage>
        <taxon>Bacteria</taxon>
        <taxon>Pseudomonadati</taxon>
        <taxon>Pseudomonadota</taxon>
        <taxon>Alphaproteobacteria</taxon>
        <taxon>Hyphomicrobiales</taxon>
        <taxon>Bartonellaceae</taxon>
        <taxon>Bartonella</taxon>
    </lineage>
</organism>
<keyword evidence="3" id="KW-0143">Chaperone</keyword>
<evidence type="ECO:0000313" key="9">
    <source>
        <dbReference type="Proteomes" id="UP001501525"/>
    </source>
</evidence>
<comment type="catalytic activity">
    <reaction evidence="6">
        <text>GTP + H2O = GDP + phosphate + H(+)</text>
        <dbReference type="Rhea" id="RHEA:19669"/>
        <dbReference type="ChEBI" id="CHEBI:15377"/>
        <dbReference type="ChEBI" id="CHEBI:15378"/>
        <dbReference type="ChEBI" id="CHEBI:37565"/>
        <dbReference type="ChEBI" id="CHEBI:43474"/>
        <dbReference type="ChEBI" id="CHEBI:58189"/>
    </reaction>
    <physiologicalReaction direction="left-to-right" evidence="6">
        <dbReference type="Rhea" id="RHEA:19670"/>
    </physiologicalReaction>
</comment>
<name>A0ABP9MG95_9HYPH</name>
<proteinExistence type="inferred from homology"/>
<dbReference type="SUPFAM" id="SSF90002">
    <property type="entry name" value="Hypothetical protein YjiA, C-terminal domain"/>
    <property type="match status" value="1"/>
</dbReference>
<dbReference type="Proteomes" id="UP001501525">
    <property type="component" value="Unassembled WGS sequence"/>
</dbReference>
<gene>
    <name evidence="8" type="ORF">GCM10023260_05100</name>
</gene>
<dbReference type="PANTHER" id="PTHR13748:SF62">
    <property type="entry name" value="COBW DOMAIN-CONTAINING PROTEIN"/>
    <property type="match status" value="1"/>
</dbReference>
<dbReference type="SMART" id="SM00833">
    <property type="entry name" value="CobW_C"/>
    <property type="match status" value="1"/>
</dbReference>
<evidence type="ECO:0000256" key="3">
    <source>
        <dbReference type="ARBA" id="ARBA00023186"/>
    </source>
</evidence>
<dbReference type="Pfam" id="PF07683">
    <property type="entry name" value="CobW_C"/>
    <property type="match status" value="1"/>
</dbReference>
<evidence type="ECO:0000256" key="5">
    <source>
        <dbReference type="ARBA" id="ARBA00045658"/>
    </source>
</evidence>
<dbReference type="InterPro" id="IPR027417">
    <property type="entry name" value="P-loop_NTPase"/>
</dbReference>
<evidence type="ECO:0000256" key="4">
    <source>
        <dbReference type="ARBA" id="ARBA00034320"/>
    </source>
</evidence>
<dbReference type="SUPFAM" id="SSF52540">
    <property type="entry name" value="P-loop containing nucleoside triphosphate hydrolases"/>
    <property type="match status" value="1"/>
</dbReference>
<comment type="caution">
    <text evidence="8">The sequence shown here is derived from an EMBL/GenBank/DDBJ whole genome shotgun (WGS) entry which is preliminary data.</text>
</comment>
<dbReference type="Pfam" id="PF02492">
    <property type="entry name" value="cobW"/>
    <property type="match status" value="1"/>
</dbReference>
<reference evidence="9" key="1">
    <citation type="journal article" date="2019" name="Int. J. Syst. Evol. Microbiol.">
        <title>The Global Catalogue of Microorganisms (GCM) 10K type strain sequencing project: providing services to taxonomists for standard genome sequencing and annotation.</title>
        <authorList>
            <consortium name="The Broad Institute Genomics Platform"/>
            <consortium name="The Broad Institute Genome Sequencing Center for Infectious Disease"/>
            <person name="Wu L."/>
            <person name="Ma J."/>
        </authorList>
    </citation>
    <scope>NUCLEOTIDE SEQUENCE [LARGE SCALE GENOMIC DNA]</scope>
    <source>
        <strain evidence="9">JCM 17706</strain>
    </source>
</reference>
<comment type="similarity">
    <text evidence="4">Belongs to the SIMIBI class G3E GTPase family. ZNG1 subfamily.</text>
</comment>
<dbReference type="InterPro" id="IPR011629">
    <property type="entry name" value="CobW-like_C"/>
</dbReference>
<evidence type="ECO:0000256" key="6">
    <source>
        <dbReference type="ARBA" id="ARBA00049117"/>
    </source>
</evidence>
<protein>
    <submittedName>
        <fullName evidence="8">GTP-binding protein</fullName>
    </submittedName>
</protein>
<keyword evidence="2" id="KW-0378">Hydrolase</keyword>
<evidence type="ECO:0000256" key="2">
    <source>
        <dbReference type="ARBA" id="ARBA00022801"/>
    </source>
</evidence>
<comment type="function">
    <text evidence="5">Zinc chaperone that directly transfers zinc cofactor to target proteins, thereby activating them. Zinc is transferred from the CXCC motif in the GTPase domain to the zinc binding site in target proteins in a process requiring GTP hydrolysis.</text>
</comment>
<dbReference type="InterPro" id="IPR003495">
    <property type="entry name" value="CobW/HypB/UreG_nucleotide-bd"/>
</dbReference>
<dbReference type="EMBL" id="BAABIY010000012">
    <property type="protein sequence ID" value="GAA5096301.1"/>
    <property type="molecule type" value="Genomic_DNA"/>
</dbReference>
<dbReference type="InterPro" id="IPR036627">
    <property type="entry name" value="CobW-likC_sf"/>
</dbReference>
<sequence length="358" mass="40250">MVGKNMKIKRIPLTLITGFLGSGKTTLLNRMLRDPLLADCAVIINEFGEISIDHLLVEKTTEGIIELANGCLCCNLRSDLIDTLTNLINRIQRGDLKPLNRIIIETTGMADPAPILQALLSHPVFMQTLFIDDVLTTFDIFKSLSLLECYPEIHKQLAIADKIILTKTDLIDEKRLSNTLLKTLQTINPTAQIIDAHSDHCCSNALISKTLWDEKIENTRHKQQHNISPSEHTHHSTIHAFSLSCGEPIDYTSLDVFLELLKDLYGAKLLRIKAIIALRDDPHRPLVLHAIQTFFHPPTRLPAWPKRNIQTRFVIIADGVEKEAIQKLFNAFFNKPAIDTADKTALLDNPLSIPGIKF</sequence>
<evidence type="ECO:0000256" key="1">
    <source>
        <dbReference type="ARBA" id="ARBA00022741"/>
    </source>
</evidence>